<name>A0AAN8MFY6_9TELE</name>
<reference evidence="2 3" key="1">
    <citation type="submission" date="2021-04" db="EMBL/GenBank/DDBJ databases">
        <authorList>
            <person name="De Guttry C."/>
            <person name="Zahm M."/>
            <person name="Klopp C."/>
            <person name="Cabau C."/>
            <person name="Louis A."/>
            <person name="Berthelot C."/>
            <person name="Parey E."/>
            <person name="Roest Crollius H."/>
            <person name="Montfort J."/>
            <person name="Robinson-Rechavi M."/>
            <person name="Bucao C."/>
            <person name="Bouchez O."/>
            <person name="Gislard M."/>
            <person name="Lluch J."/>
            <person name="Milhes M."/>
            <person name="Lampietro C."/>
            <person name="Lopez Roques C."/>
            <person name="Donnadieu C."/>
            <person name="Braasch I."/>
            <person name="Desvignes T."/>
            <person name="Postlethwait J."/>
            <person name="Bobe J."/>
            <person name="Wedekind C."/>
            <person name="Guiguen Y."/>
        </authorList>
    </citation>
    <scope>NUCLEOTIDE SEQUENCE [LARGE SCALE GENOMIC DNA]</scope>
    <source>
        <strain evidence="2">Cs_M1</strain>
        <tissue evidence="2">Blood</tissue>
    </source>
</reference>
<dbReference type="AlphaFoldDB" id="A0AAN8MFY6"/>
<gene>
    <name evidence="2" type="ORF">J4Q44_G00052700</name>
</gene>
<dbReference type="Proteomes" id="UP001356427">
    <property type="component" value="Unassembled WGS sequence"/>
</dbReference>
<sequence>MPAATALWRLTGTCWSSEMGPSLSQPLAPVKGAAAGRGGTVACGDEPIPAHERRGTPASNWSCGGSLREGSLSNTDVCFITNGNTPRWAPYLTCSSKSEPDISKIAQSKEDFIVFSGSPSGQSLRRRTDHEATARPQTTGSRHSTPIPALGSPLQQDAIDVPAQIPALRLQQQGTKATSQQQQQYLRTTNTHYDH</sequence>
<organism evidence="2 3">
    <name type="scientific">Coregonus suidteri</name>
    <dbReference type="NCBI Taxonomy" id="861788"/>
    <lineage>
        <taxon>Eukaryota</taxon>
        <taxon>Metazoa</taxon>
        <taxon>Chordata</taxon>
        <taxon>Craniata</taxon>
        <taxon>Vertebrata</taxon>
        <taxon>Euteleostomi</taxon>
        <taxon>Actinopterygii</taxon>
        <taxon>Neopterygii</taxon>
        <taxon>Teleostei</taxon>
        <taxon>Protacanthopterygii</taxon>
        <taxon>Salmoniformes</taxon>
        <taxon>Salmonidae</taxon>
        <taxon>Coregoninae</taxon>
        <taxon>Coregonus</taxon>
    </lineage>
</organism>
<evidence type="ECO:0000256" key="1">
    <source>
        <dbReference type="SAM" id="MobiDB-lite"/>
    </source>
</evidence>
<feature type="compositionally biased region" description="Polar residues" evidence="1">
    <location>
        <begin position="135"/>
        <end position="144"/>
    </location>
</feature>
<accession>A0AAN8MFY6</accession>
<dbReference type="EMBL" id="JAGTTL010000003">
    <property type="protein sequence ID" value="KAK6325928.1"/>
    <property type="molecule type" value="Genomic_DNA"/>
</dbReference>
<evidence type="ECO:0000313" key="2">
    <source>
        <dbReference type="EMBL" id="KAK6325928.1"/>
    </source>
</evidence>
<comment type="caution">
    <text evidence="2">The sequence shown here is derived from an EMBL/GenBank/DDBJ whole genome shotgun (WGS) entry which is preliminary data.</text>
</comment>
<evidence type="ECO:0000313" key="3">
    <source>
        <dbReference type="Proteomes" id="UP001356427"/>
    </source>
</evidence>
<feature type="compositionally biased region" description="Polar residues" evidence="1">
    <location>
        <begin position="185"/>
        <end position="195"/>
    </location>
</feature>
<feature type="compositionally biased region" description="Low complexity" evidence="1">
    <location>
        <begin position="171"/>
        <end position="184"/>
    </location>
</feature>
<feature type="region of interest" description="Disordered" evidence="1">
    <location>
        <begin position="115"/>
        <end position="195"/>
    </location>
</feature>
<protein>
    <submittedName>
        <fullName evidence="2">Uncharacterized protein</fullName>
    </submittedName>
</protein>
<proteinExistence type="predicted"/>
<keyword evidence="3" id="KW-1185">Reference proteome</keyword>